<keyword evidence="2" id="KW-1185">Reference proteome</keyword>
<dbReference type="EMBL" id="KZ824267">
    <property type="protein sequence ID" value="RAL17450.1"/>
    <property type="molecule type" value="Genomic_DNA"/>
</dbReference>
<reference evidence="1 2" key="1">
    <citation type="submission" date="2018-02" db="EMBL/GenBank/DDBJ databases">
        <title>The genomes of Aspergillus section Nigri reveals drivers in fungal speciation.</title>
        <authorList>
            <consortium name="DOE Joint Genome Institute"/>
            <person name="Vesth T.C."/>
            <person name="Nybo J."/>
            <person name="Theobald S."/>
            <person name="Brandl J."/>
            <person name="Frisvad J.C."/>
            <person name="Nielsen K.F."/>
            <person name="Lyhne E.K."/>
            <person name="Kogle M.E."/>
            <person name="Kuo A."/>
            <person name="Riley R."/>
            <person name="Clum A."/>
            <person name="Nolan M."/>
            <person name="Lipzen A."/>
            <person name="Salamov A."/>
            <person name="Henrissat B."/>
            <person name="Wiebenga A."/>
            <person name="De vries R.P."/>
            <person name="Grigoriev I.V."/>
            <person name="Mortensen U.H."/>
            <person name="Andersen M.R."/>
            <person name="Baker S.E."/>
        </authorList>
    </citation>
    <scope>NUCLEOTIDE SEQUENCE [LARGE SCALE GENOMIC DNA]</scope>
    <source>
        <strain evidence="1 2">CBS 101889</strain>
    </source>
</reference>
<accession>A0A395IB31</accession>
<evidence type="ECO:0000313" key="1">
    <source>
        <dbReference type="EMBL" id="RAL17450.1"/>
    </source>
</evidence>
<sequence length="94" mass="10098">MEDLFGNDLYQGLADPYSKKVMLVALQARKTDSLKDSSTFPTATSTTTTTSMAPIQQNIYIGQGGRATIMALAGLRPRAPEAIEMKKAGISTSR</sequence>
<protein>
    <submittedName>
        <fullName evidence="1">Uncharacterized protein</fullName>
    </submittedName>
</protein>
<dbReference type="VEuPathDB" id="FungiDB:BO97DRAFT_419688"/>
<proteinExistence type="predicted"/>
<dbReference type="GeneID" id="37200871"/>
<dbReference type="AlphaFoldDB" id="A0A395IB31"/>
<dbReference type="Proteomes" id="UP000248961">
    <property type="component" value="Unassembled WGS sequence"/>
</dbReference>
<organism evidence="1 2">
    <name type="scientific">Aspergillus homomorphus (strain CBS 101889)</name>
    <dbReference type="NCBI Taxonomy" id="1450537"/>
    <lineage>
        <taxon>Eukaryota</taxon>
        <taxon>Fungi</taxon>
        <taxon>Dikarya</taxon>
        <taxon>Ascomycota</taxon>
        <taxon>Pezizomycotina</taxon>
        <taxon>Eurotiomycetes</taxon>
        <taxon>Eurotiomycetidae</taxon>
        <taxon>Eurotiales</taxon>
        <taxon>Aspergillaceae</taxon>
        <taxon>Aspergillus</taxon>
        <taxon>Aspergillus subgen. Circumdati</taxon>
    </lineage>
</organism>
<name>A0A395IB31_ASPHC</name>
<gene>
    <name evidence="1" type="ORF">BO97DRAFT_419688</name>
</gene>
<evidence type="ECO:0000313" key="2">
    <source>
        <dbReference type="Proteomes" id="UP000248961"/>
    </source>
</evidence>
<dbReference type="RefSeq" id="XP_025556604.1">
    <property type="nucleotide sequence ID" value="XM_025696582.1"/>
</dbReference>